<dbReference type="HAMAP" id="MF_00338">
    <property type="entry name" value="UPF0145"/>
    <property type="match status" value="1"/>
</dbReference>
<dbReference type="SUPFAM" id="SSF117782">
    <property type="entry name" value="YbjQ-like"/>
    <property type="match status" value="1"/>
</dbReference>
<organism evidence="3 4">
    <name type="scientific">Ktedonobacter robiniae</name>
    <dbReference type="NCBI Taxonomy" id="2778365"/>
    <lineage>
        <taxon>Bacteria</taxon>
        <taxon>Bacillati</taxon>
        <taxon>Chloroflexota</taxon>
        <taxon>Ktedonobacteria</taxon>
        <taxon>Ktedonobacterales</taxon>
        <taxon>Ktedonobacteraceae</taxon>
        <taxon>Ktedonobacter</taxon>
    </lineage>
</organism>
<proteinExistence type="inferred from homology"/>
<dbReference type="InterPro" id="IPR035439">
    <property type="entry name" value="UPF0145_dom_sf"/>
</dbReference>
<dbReference type="EMBL" id="BNJG01000001">
    <property type="protein sequence ID" value="GHO54958.1"/>
    <property type="molecule type" value="Genomic_DNA"/>
</dbReference>
<dbReference type="InterPro" id="IPR002765">
    <property type="entry name" value="UPF0145_YbjQ-like"/>
</dbReference>
<evidence type="ECO:0000256" key="2">
    <source>
        <dbReference type="HAMAP-Rule" id="MF_00338"/>
    </source>
</evidence>
<evidence type="ECO:0000313" key="3">
    <source>
        <dbReference type="EMBL" id="GHO54958.1"/>
    </source>
</evidence>
<sequence>MYQDPASQSSAQDINIHHYVTTGFELPNHRIVRTLGIVRGIIVRSRSVIGTVGASFQQLVGGNISLYTELCEETRNDAYELMIQHAQQVGANAIIGVRYDATEITQGVTEVLCYGTAVVVVSQDQG</sequence>
<accession>A0ABQ3UQA8</accession>
<evidence type="ECO:0000256" key="1">
    <source>
        <dbReference type="ARBA" id="ARBA00010751"/>
    </source>
</evidence>
<protein>
    <recommendedName>
        <fullName evidence="2">UPF0145 protein KSB_34330</fullName>
    </recommendedName>
</protein>
<dbReference type="RefSeq" id="WP_201371609.1">
    <property type="nucleotide sequence ID" value="NZ_BNJG01000001.1"/>
</dbReference>
<dbReference type="Gene3D" id="3.30.110.70">
    <property type="entry name" value="Hypothetical protein apc22750. Chain B"/>
    <property type="match status" value="1"/>
</dbReference>
<name>A0ABQ3UQA8_9CHLR</name>
<dbReference type="PANTHER" id="PTHR34068:SF2">
    <property type="entry name" value="UPF0145 PROTEIN SCO3412"/>
    <property type="match status" value="1"/>
</dbReference>
<gene>
    <name evidence="3" type="ORF">KSB_34330</name>
</gene>
<comment type="caution">
    <text evidence="3">The sequence shown here is derived from an EMBL/GenBank/DDBJ whole genome shotgun (WGS) entry which is preliminary data.</text>
</comment>
<comment type="similarity">
    <text evidence="1 2">Belongs to the UPF0145 family.</text>
</comment>
<dbReference type="Pfam" id="PF01906">
    <property type="entry name" value="YbjQ_1"/>
    <property type="match status" value="1"/>
</dbReference>
<evidence type="ECO:0000313" key="4">
    <source>
        <dbReference type="Proteomes" id="UP000654345"/>
    </source>
</evidence>
<reference evidence="3 4" key="1">
    <citation type="journal article" date="2021" name="Int. J. Syst. Evol. Microbiol.">
        <title>Reticulibacter mediterranei gen. nov., sp. nov., within the new family Reticulibacteraceae fam. nov., and Ktedonospora formicarum gen. nov., sp. nov., Ktedonobacter robiniae sp. nov., Dictyobacter formicarum sp. nov. and Dictyobacter arantiisoli sp. nov., belonging to the class Ktedonobacteria.</title>
        <authorList>
            <person name="Yabe S."/>
            <person name="Zheng Y."/>
            <person name="Wang C.M."/>
            <person name="Sakai Y."/>
            <person name="Abe K."/>
            <person name="Yokota A."/>
            <person name="Donadio S."/>
            <person name="Cavaletti L."/>
            <person name="Monciardini P."/>
        </authorList>
    </citation>
    <scope>NUCLEOTIDE SEQUENCE [LARGE SCALE GENOMIC DNA]</scope>
    <source>
        <strain evidence="3 4">SOSP1-30</strain>
    </source>
</reference>
<dbReference type="PANTHER" id="PTHR34068">
    <property type="entry name" value="UPF0145 PROTEIN YBJQ"/>
    <property type="match status" value="1"/>
</dbReference>
<keyword evidence="4" id="KW-1185">Reference proteome</keyword>
<dbReference type="Proteomes" id="UP000654345">
    <property type="component" value="Unassembled WGS sequence"/>
</dbReference>